<sequence length="203" mass="23954">MSEFFKAELKDRFLEYSLDRKDYFEIQTLYDEFLRPNYSLQFVEKLIKEIQDYDPGLLDSMSGNGMKIFMLASTSSTQDFLDDGGFMDMYVKEEEKWDTFLGQLSSNRKMSKDEKQLLKKKSPVLKREKTLLIVLISAIAFSFIFALFSILKGALEPEYVPLDEFERKMEQFRQQNENENQLLQRKLEKLEHTLDSIQGTLSK</sequence>
<evidence type="ECO:0000256" key="1">
    <source>
        <dbReference type="SAM" id="Coils"/>
    </source>
</evidence>
<comment type="caution">
    <text evidence="3">The sequence shown here is derived from an EMBL/GenBank/DDBJ whole genome shotgun (WGS) entry which is preliminary data.</text>
</comment>
<dbReference type="AlphaFoldDB" id="A0A371JST6"/>
<protein>
    <submittedName>
        <fullName evidence="3">Uncharacterized protein</fullName>
    </submittedName>
</protein>
<dbReference type="OrthoDB" id="1450043at2"/>
<keyword evidence="2" id="KW-1133">Transmembrane helix</keyword>
<feature type="transmembrane region" description="Helical" evidence="2">
    <location>
        <begin position="130"/>
        <end position="151"/>
    </location>
</feature>
<proteinExistence type="predicted"/>
<evidence type="ECO:0000313" key="3">
    <source>
        <dbReference type="EMBL" id="RDY60857.1"/>
    </source>
</evidence>
<feature type="coiled-coil region" evidence="1">
    <location>
        <begin position="162"/>
        <end position="200"/>
    </location>
</feature>
<dbReference type="EMBL" id="QTJX01000001">
    <property type="protein sequence ID" value="RDY60857.1"/>
    <property type="molecule type" value="Genomic_DNA"/>
</dbReference>
<dbReference type="Proteomes" id="UP000261828">
    <property type="component" value="Unassembled WGS sequence"/>
</dbReference>
<keyword evidence="2" id="KW-0812">Transmembrane</keyword>
<reference evidence="3 4" key="1">
    <citation type="submission" date="2018-08" db="EMBL/GenBank/DDBJ databases">
        <title>Muricauda nanhaiensis sp. nov., isolated from seawater of the South China Sea.</title>
        <authorList>
            <person name="Dang Y."/>
        </authorList>
    </citation>
    <scope>NUCLEOTIDE SEQUENCE [LARGE SCALE GENOMIC DNA]</scope>
    <source>
        <strain evidence="3 4">SM1704</strain>
    </source>
</reference>
<dbReference type="RefSeq" id="WP_116182740.1">
    <property type="nucleotide sequence ID" value="NZ_QTJX01000001.1"/>
</dbReference>
<keyword evidence="1" id="KW-0175">Coiled coil</keyword>
<evidence type="ECO:0000256" key="2">
    <source>
        <dbReference type="SAM" id="Phobius"/>
    </source>
</evidence>
<evidence type="ECO:0000313" key="4">
    <source>
        <dbReference type="Proteomes" id="UP000261828"/>
    </source>
</evidence>
<keyword evidence="2" id="KW-0472">Membrane</keyword>
<organism evidence="3 4">
    <name type="scientific">Flagellimonas nanhaiensis</name>
    <dbReference type="NCBI Taxonomy" id="2292706"/>
    <lineage>
        <taxon>Bacteria</taxon>
        <taxon>Pseudomonadati</taxon>
        <taxon>Bacteroidota</taxon>
        <taxon>Flavobacteriia</taxon>
        <taxon>Flavobacteriales</taxon>
        <taxon>Flavobacteriaceae</taxon>
        <taxon>Flagellimonas</taxon>
    </lineage>
</organism>
<accession>A0A371JST6</accession>
<name>A0A371JST6_9FLAO</name>
<keyword evidence="4" id="KW-1185">Reference proteome</keyword>
<gene>
    <name evidence="3" type="ORF">DX873_01360</name>
</gene>